<dbReference type="PRINTS" id="PR00080">
    <property type="entry name" value="SDRFAMILY"/>
</dbReference>
<protein>
    <submittedName>
        <fullName evidence="4">SDR family NAD(P)-dependent oxidoreductase</fullName>
    </submittedName>
</protein>
<dbReference type="PANTHER" id="PTHR43391">
    <property type="entry name" value="RETINOL DEHYDROGENASE-RELATED"/>
    <property type="match status" value="1"/>
</dbReference>
<dbReference type="RefSeq" id="WP_201952788.1">
    <property type="nucleotide sequence ID" value="NZ_JAERRJ010000011.1"/>
</dbReference>
<evidence type="ECO:0000256" key="3">
    <source>
        <dbReference type="RuleBase" id="RU000363"/>
    </source>
</evidence>
<dbReference type="PANTHER" id="PTHR43391:SF12">
    <property type="entry name" value="OXIDOREDUCTASE EPHD-RELATED"/>
    <property type="match status" value="1"/>
</dbReference>
<dbReference type="Proteomes" id="UP000602198">
    <property type="component" value="Unassembled WGS sequence"/>
</dbReference>
<name>A0ABS1MBR7_9NOCA</name>
<dbReference type="SUPFAM" id="SSF51735">
    <property type="entry name" value="NAD(P)-binding Rossmann-fold domains"/>
    <property type="match status" value="1"/>
</dbReference>
<reference evidence="4 5" key="1">
    <citation type="submission" date="2021-01" db="EMBL/GenBank/DDBJ databases">
        <title>WGS of actinomycetes isolated from Thailand.</title>
        <authorList>
            <person name="Thawai C."/>
        </authorList>
    </citation>
    <scope>NUCLEOTIDE SEQUENCE [LARGE SCALE GENOMIC DNA]</scope>
    <source>
        <strain evidence="4 5">LPG 2</strain>
    </source>
</reference>
<dbReference type="Gene3D" id="3.40.50.720">
    <property type="entry name" value="NAD(P)-binding Rossmann-like Domain"/>
    <property type="match status" value="1"/>
</dbReference>
<dbReference type="InterPro" id="IPR020904">
    <property type="entry name" value="Sc_DH/Rdtase_CS"/>
</dbReference>
<comment type="similarity">
    <text evidence="1 3">Belongs to the short-chain dehydrogenases/reductases (SDR) family.</text>
</comment>
<keyword evidence="5" id="KW-1185">Reference proteome</keyword>
<accession>A0ABS1MBR7</accession>
<evidence type="ECO:0000256" key="1">
    <source>
        <dbReference type="ARBA" id="ARBA00006484"/>
    </source>
</evidence>
<dbReference type="Pfam" id="PF00106">
    <property type="entry name" value="adh_short"/>
    <property type="match status" value="1"/>
</dbReference>
<evidence type="ECO:0000313" key="4">
    <source>
        <dbReference type="EMBL" id="MBL1078102.1"/>
    </source>
</evidence>
<gene>
    <name evidence="4" type="ORF">JK358_27220</name>
</gene>
<evidence type="ECO:0000313" key="5">
    <source>
        <dbReference type="Proteomes" id="UP000602198"/>
    </source>
</evidence>
<dbReference type="PRINTS" id="PR00081">
    <property type="entry name" value="GDHRDH"/>
</dbReference>
<dbReference type="CDD" id="cd05233">
    <property type="entry name" value="SDR_c"/>
    <property type="match status" value="1"/>
</dbReference>
<sequence length="317" mass="33528">MLAQPTPRLAVVTGSGSGIGRGTARAFAATGATVVVADIDLDGAKETVRQIESRGGRAIAYRLDVSEVEGLEAFAEQVRAEHGVPDVVVNNAGILVGGPILEVPVEDFERIMDINLMAMIHGCRIFGQQMVDRGRGGHLVNVSSMAAFAPYRLGTPYCVSKAAVKHFSDCIRAEFASARIGVTAVCPGLIASNLTETASMSTVSDDQADLIKEGVARAMALVAMDPDKAGRRIVSAVRHNRALQMIRLESYASYTLSRLSPGAHRLIMRVATGPELERLGRTLAASSGNVDAAQQLLRRLPQRSGLSNAPARTSTAP</sequence>
<dbReference type="InterPro" id="IPR002347">
    <property type="entry name" value="SDR_fam"/>
</dbReference>
<comment type="caution">
    <text evidence="4">The sequence shown here is derived from an EMBL/GenBank/DDBJ whole genome shotgun (WGS) entry which is preliminary data.</text>
</comment>
<proteinExistence type="inferred from homology"/>
<organism evidence="4 5">
    <name type="scientific">Nocardia acididurans</name>
    <dbReference type="NCBI Taxonomy" id="2802282"/>
    <lineage>
        <taxon>Bacteria</taxon>
        <taxon>Bacillati</taxon>
        <taxon>Actinomycetota</taxon>
        <taxon>Actinomycetes</taxon>
        <taxon>Mycobacteriales</taxon>
        <taxon>Nocardiaceae</taxon>
        <taxon>Nocardia</taxon>
    </lineage>
</organism>
<dbReference type="EMBL" id="JAERRJ010000011">
    <property type="protein sequence ID" value="MBL1078102.1"/>
    <property type="molecule type" value="Genomic_DNA"/>
</dbReference>
<dbReference type="InterPro" id="IPR036291">
    <property type="entry name" value="NAD(P)-bd_dom_sf"/>
</dbReference>
<evidence type="ECO:0000256" key="2">
    <source>
        <dbReference type="ARBA" id="ARBA00023002"/>
    </source>
</evidence>
<keyword evidence="2" id="KW-0560">Oxidoreductase</keyword>
<dbReference type="PROSITE" id="PS00061">
    <property type="entry name" value="ADH_SHORT"/>
    <property type="match status" value="1"/>
</dbReference>